<accession>A0A7J0CEE9</accession>
<protein>
    <submittedName>
        <fullName evidence="1">Uncharacterized protein</fullName>
    </submittedName>
</protein>
<dbReference type="EMBL" id="BLWC01000001">
    <property type="protein sequence ID" value="GFN00789.1"/>
    <property type="molecule type" value="Genomic_DNA"/>
</dbReference>
<proteinExistence type="predicted"/>
<gene>
    <name evidence="1" type="ORF">Sfulv_55990</name>
</gene>
<evidence type="ECO:0000313" key="2">
    <source>
        <dbReference type="Proteomes" id="UP000498980"/>
    </source>
</evidence>
<sequence length="117" mass="12927">MCPHCHTPMVPDGGRAFCATCPRVAHYGDSPGDVERREDNRLHALALLDIALAHQDEQRKHDQLITTEMEARMGQTIQTRGCSKCGSTMYRTVDVDDNGNPISVPTFICNNCGHMEG</sequence>
<keyword evidence="2" id="KW-1185">Reference proteome</keyword>
<reference evidence="1 2" key="1">
    <citation type="submission" date="2020-05" db="EMBL/GenBank/DDBJ databases">
        <title>Whole genome shotgun sequence of Streptomyces fulvorobeus NBRC 15897.</title>
        <authorList>
            <person name="Komaki H."/>
            <person name="Tamura T."/>
        </authorList>
    </citation>
    <scope>NUCLEOTIDE SEQUENCE [LARGE SCALE GENOMIC DNA]</scope>
    <source>
        <strain evidence="1 2">NBRC 15897</strain>
    </source>
</reference>
<name>A0A7J0CEE9_9ACTN</name>
<dbReference type="AlphaFoldDB" id="A0A7J0CEE9"/>
<organism evidence="1 2">
    <name type="scientific">Streptomyces fulvorobeus</name>
    <dbReference type="NCBI Taxonomy" id="284028"/>
    <lineage>
        <taxon>Bacteria</taxon>
        <taxon>Bacillati</taxon>
        <taxon>Actinomycetota</taxon>
        <taxon>Actinomycetes</taxon>
        <taxon>Kitasatosporales</taxon>
        <taxon>Streptomycetaceae</taxon>
        <taxon>Streptomyces</taxon>
    </lineage>
</organism>
<evidence type="ECO:0000313" key="1">
    <source>
        <dbReference type="EMBL" id="GFN00789.1"/>
    </source>
</evidence>
<comment type="caution">
    <text evidence="1">The sequence shown here is derived from an EMBL/GenBank/DDBJ whole genome shotgun (WGS) entry which is preliminary data.</text>
</comment>
<dbReference type="Proteomes" id="UP000498980">
    <property type="component" value="Unassembled WGS sequence"/>
</dbReference>